<feature type="binding site" evidence="4">
    <location>
        <position position="70"/>
    </location>
    <ligand>
        <name>Mg(2+)</name>
        <dbReference type="ChEBI" id="CHEBI:18420"/>
    </ligand>
</feature>
<comment type="function">
    <text evidence="4">Catalyzes the addition and repair of the essential 3'-terminal CCA sequence in tRNAs without using a nucleic acid template. Adds these three nucleotides in the order of C, C, and A to the tRNA nucleotide-73, using CTP and ATP as substrates and producing inorganic pyrophosphate. tRNA 3'-terminal CCA addition is required both for tRNA processing and repair. Also involved in tRNA surveillance by mediating tandem CCA addition to generate a CCACCA at the 3' terminus of unstable tRNAs. While stable tRNAs receive only 3'-terminal CCA, unstable tRNAs are marked with CCACCA and rapidly degraded.</text>
</comment>
<keyword evidence="4" id="KW-0460">Magnesium</keyword>
<comment type="catalytic activity">
    <reaction evidence="4">
        <text>a tRNA with a 3' CCA end + 2 CTP + ATP = a tRNA with a 3' CCACCA end + 3 diphosphate</text>
        <dbReference type="Rhea" id="RHEA:76235"/>
        <dbReference type="Rhea" id="RHEA-COMP:10468"/>
        <dbReference type="Rhea" id="RHEA-COMP:18655"/>
        <dbReference type="ChEBI" id="CHEBI:30616"/>
        <dbReference type="ChEBI" id="CHEBI:33019"/>
        <dbReference type="ChEBI" id="CHEBI:37563"/>
        <dbReference type="ChEBI" id="CHEBI:83071"/>
        <dbReference type="ChEBI" id="CHEBI:195187"/>
    </reaction>
</comment>
<dbReference type="PIRSF" id="PIRSF005335">
    <property type="entry name" value="CCA_arch"/>
    <property type="match status" value="1"/>
</dbReference>
<keyword evidence="4" id="KW-0692">RNA repair</keyword>
<name>A0A3R9PJJ6_9CREN</name>
<feature type="binding site" evidence="4">
    <location>
        <position position="59"/>
    </location>
    <ligand>
        <name>ATP</name>
        <dbReference type="ChEBI" id="CHEBI:30616"/>
    </ligand>
</feature>
<dbReference type="GO" id="GO:0004810">
    <property type="term" value="F:CCA tRNA nucleotidyltransferase activity"/>
    <property type="evidence" value="ECO:0007669"/>
    <property type="project" value="UniProtKB-UniRule"/>
</dbReference>
<feature type="binding site" evidence="4">
    <location>
        <position position="142"/>
    </location>
    <ligand>
        <name>ATP</name>
        <dbReference type="ChEBI" id="CHEBI:30616"/>
    </ligand>
</feature>
<dbReference type="NCBIfam" id="TIGR03671">
    <property type="entry name" value="cca_archaeal"/>
    <property type="match status" value="1"/>
</dbReference>
<feature type="binding site" evidence="4">
    <location>
        <position position="162"/>
    </location>
    <ligand>
        <name>ATP</name>
        <dbReference type="ChEBI" id="CHEBI:30616"/>
    </ligand>
</feature>
<comment type="cofactor">
    <cofactor evidence="4">
        <name>Mg(2+)</name>
        <dbReference type="ChEBI" id="CHEBI:18420"/>
    </cofactor>
</comment>
<feature type="binding site" evidence="4">
    <location>
        <position position="171"/>
    </location>
    <ligand>
        <name>ATP</name>
        <dbReference type="ChEBI" id="CHEBI:30616"/>
    </ligand>
</feature>
<feature type="binding site" evidence="4">
    <location>
        <position position="56"/>
    </location>
    <ligand>
        <name>ATP</name>
        <dbReference type="ChEBI" id="CHEBI:30616"/>
    </ligand>
</feature>
<evidence type="ECO:0000256" key="4">
    <source>
        <dbReference type="HAMAP-Rule" id="MF_01264"/>
    </source>
</evidence>
<dbReference type="GO" id="GO:0042245">
    <property type="term" value="P:RNA repair"/>
    <property type="evidence" value="ECO:0007669"/>
    <property type="project" value="UniProtKB-KW"/>
</dbReference>
<accession>A0A3R9PJJ6</accession>
<evidence type="ECO:0000259" key="5">
    <source>
        <dbReference type="Pfam" id="PF01909"/>
    </source>
</evidence>
<dbReference type="GO" id="GO:0001680">
    <property type="term" value="P:tRNA 3'-terminal CCA addition"/>
    <property type="evidence" value="ECO:0007669"/>
    <property type="project" value="UniProtKB-UniRule"/>
</dbReference>
<feature type="binding site" evidence="4">
    <location>
        <position position="68"/>
    </location>
    <ligand>
        <name>Mg(2+)</name>
        <dbReference type="ChEBI" id="CHEBI:18420"/>
    </ligand>
</feature>
<dbReference type="InterPro" id="IPR043519">
    <property type="entry name" value="NT_sf"/>
</dbReference>
<feature type="binding site" evidence="4">
    <location>
        <position position="142"/>
    </location>
    <ligand>
        <name>CTP</name>
        <dbReference type="ChEBI" id="CHEBI:37563"/>
    </ligand>
</feature>
<evidence type="ECO:0000256" key="3">
    <source>
        <dbReference type="ARBA" id="ARBA00022840"/>
    </source>
</evidence>
<protein>
    <recommendedName>
        <fullName evidence="4">CCA-adding enzyme</fullName>
        <ecNumber evidence="4">2.7.7.72</ecNumber>
    </recommendedName>
    <alternativeName>
        <fullName evidence="4">CCA tRNA nucleotidyltransferase</fullName>
    </alternativeName>
    <alternativeName>
        <fullName evidence="4">tRNA CCA-pyrophosphorylase</fullName>
    </alternativeName>
    <alternativeName>
        <fullName evidence="4">tRNA adenylyl-/cytidylyl- transferase</fullName>
    </alternativeName>
    <alternativeName>
        <fullName evidence="4">tRNA nucleotidyltransferase</fullName>
    </alternativeName>
    <alternativeName>
        <fullName evidence="4">tRNA-NT</fullName>
    </alternativeName>
</protein>
<dbReference type="Gene3D" id="1.10.1410.30">
    <property type="entry name" value="CCA tRNA nucleotidyltransferase, domain 2"/>
    <property type="match status" value="1"/>
</dbReference>
<dbReference type="PANTHER" id="PTHR39643">
    <property type="entry name" value="CCA-ADDING ENZYME"/>
    <property type="match status" value="1"/>
</dbReference>
<evidence type="ECO:0000313" key="8">
    <source>
        <dbReference type="EMBL" id="RSN75209.1"/>
    </source>
</evidence>
<dbReference type="InterPro" id="IPR042090">
    <property type="entry name" value="CCA_tRNA_nucleotrans_2"/>
</dbReference>
<feature type="domain" description="CCA-adding enzyme C-terminal" evidence="7">
    <location>
        <begin position="290"/>
        <end position="415"/>
    </location>
</feature>
<dbReference type="InterPro" id="IPR015329">
    <property type="entry name" value="tRNA_NucTransf2"/>
</dbReference>
<keyword evidence="4" id="KW-0479">Metal-binding</keyword>
<dbReference type="HAMAP" id="MF_01264">
    <property type="entry name" value="CCA_arch"/>
    <property type="match status" value="1"/>
</dbReference>
<dbReference type="RefSeq" id="WP_125671257.1">
    <property type="nucleotide sequence ID" value="NZ_RCOS01000077.1"/>
</dbReference>
<dbReference type="SUPFAM" id="SSF81631">
    <property type="entry name" value="PAP/OAS1 substrate-binding domain"/>
    <property type="match status" value="1"/>
</dbReference>
<dbReference type="EMBL" id="RCOS01000077">
    <property type="protein sequence ID" value="RSN75209.1"/>
    <property type="molecule type" value="Genomic_DNA"/>
</dbReference>
<dbReference type="Gene3D" id="3.30.70.590">
    <property type="entry name" value="Poly(A) polymerase predicted RNA binding domain"/>
    <property type="match status" value="1"/>
</dbReference>
<comment type="subunit">
    <text evidence="4">Homodimer.</text>
</comment>
<evidence type="ECO:0000256" key="1">
    <source>
        <dbReference type="ARBA" id="ARBA00022679"/>
    </source>
</evidence>
<comment type="catalytic activity">
    <reaction evidence="4">
        <text>a tRNA precursor + 2 CTP + ATP = a tRNA with a 3' CCA end + 3 diphosphate</text>
        <dbReference type="Rhea" id="RHEA:14433"/>
        <dbReference type="Rhea" id="RHEA-COMP:10465"/>
        <dbReference type="Rhea" id="RHEA-COMP:10468"/>
        <dbReference type="ChEBI" id="CHEBI:30616"/>
        <dbReference type="ChEBI" id="CHEBI:33019"/>
        <dbReference type="ChEBI" id="CHEBI:37563"/>
        <dbReference type="ChEBI" id="CHEBI:74896"/>
        <dbReference type="ChEBI" id="CHEBI:83071"/>
        <dbReference type="EC" id="2.7.7.72"/>
    </reaction>
</comment>
<sequence>MQQYDLISVLERVSELVTPSKERREKVEGLLRESLFKVESIIKDMGINAEVVPVGSVARDTWLPDDIDIDIFILLSRDFPEDKLGSVAVEVARRAFGSYTLRYSEHPYASCRVDDIDIEIVPAYKIMKGEKIVSSADRTPLHNNYLMGKLNSNLRKDIRILKAFAKSIGVYGAEVKVEGFSGYLLELLILFYGDFISLVRNAADWRPPVFIDIERIASKGEALKKFDSPLIVIDPVDPNRNVASPLSKTQFFRFVAACRALLNKPTEEMFRSRKEISFTPSRIKKELLERGTDIIVLLVEDLDLPPDTLWTQAKYISKRIRYVLEENGFRVLWCAGHTDEKSTVAVAAELESLEIPKALIREGPPVASQGERDFLIKHISDKNTLSGPYIEGDRWYVVKRRRFFNAADLISDYLSGKNAPKLVRGRKVRIVTGNEIGKVPEEIRNFIGKNLLREEVFTEMLV</sequence>
<dbReference type="InterPro" id="IPR011068">
    <property type="entry name" value="NuclTrfase_I-like_C"/>
</dbReference>
<gene>
    <name evidence="4 8" type="primary">cca</name>
    <name evidence="8" type="ORF">D6D85_06725</name>
</gene>
<comment type="caution">
    <text evidence="8">The sequence shown here is derived from an EMBL/GenBank/DDBJ whole genome shotgun (WGS) entry which is preliminary data.</text>
</comment>
<feature type="binding site" evidence="4">
    <location>
        <position position="59"/>
    </location>
    <ligand>
        <name>CTP</name>
        <dbReference type="ChEBI" id="CHEBI:37563"/>
    </ligand>
</feature>
<dbReference type="SUPFAM" id="SSF55003">
    <property type="entry name" value="PAP/Archaeal CCA-adding enzyme, C-terminal domain"/>
    <property type="match status" value="1"/>
</dbReference>
<dbReference type="Gene3D" id="3.30.70.1550">
    <property type="entry name" value="Archaeal tRNA CCA-adding enzyme catalytic domain"/>
    <property type="match status" value="1"/>
</dbReference>
<keyword evidence="4 8" id="KW-0548">Nucleotidyltransferase</keyword>
<feature type="binding site" evidence="4">
    <location>
        <position position="56"/>
    </location>
    <ligand>
        <name>CTP</name>
        <dbReference type="ChEBI" id="CHEBI:37563"/>
    </ligand>
</feature>
<feature type="domain" description="tRNA nucleotidyltransferase substrate binding" evidence="6">
    <location>
        <begin position="157"/>
        <end position="270"/>
    </location>
</feature>
<evidence type="ECO:0000259" key="7">
    <source>
        <dbReference type="Pfam" id="PF21133"/>
    </source>
</evidence>
<dbReference type="InterPro" id="IPR048833">
    <property type="entry name" value="CAA_C"/>
</dbReference>
<feature type="binding site" evidence="4">
    <location>
        <position position="119"/>
    </location>
    <ligand>
        <name>Mg(2+)</name>
        <dbReference type="ChEBI" id="CHEBI:18420"/>
    </ligand>
</feature>
<keyword evidence="4" id="KW-0694">RNA-binding</keyword>
<dbReference type="GO" id="GO:0000287">
    <property type="term" value="F:magnesium ion binding"/>
    <property type="evidence" value="ECO:0007669"/>
    <property type="project" value="UniProtKB-UniRule"/>
</dbReference>
<feature type="binding site" evidence="4">
    <location>
        <position position="171"/>
    </location>
    <ligand>
        <name>CTP</name>
        <dbReference type="ChEBI" id="CHEBI:37563"/>
    </ligand>
</feature>
<feature type="domain" description="Polymerase nucleotidyl transferase" evidence="5">
    <location>
        <begin position="37"/>
        <end position="141"/>
    </location>
</feature>
<dbReference type="OrthoDB" id="7378at2157"/>
<dbReference type="Pfam" id="PF01909">
    <property type="entry name" value="NTP_transf_2"/>
    <property type="match status" value="1"/>
</dbReference>
<proteinExistence type="inferred from homology"/>
<dbReference type="Pfam" id="PF21133">
    <property type="entry name" value="CAA_C"/>
    <property type="match status" value="1"/>
</dbReference>
<dbReference type="Proteomes" id="UP000277582">
    <property type="component" value="Unassembled WGS sequence"/>
</dbReference>
<keyword evidence="9" id="KW-1185">Reference proteome</keyword>
<dbReference type="AlphaFoldDB" id="A0A3R9PJJ6"/>
<evidence type="ECO:0000256" key="2">
    <source>
        <dbReference type="ARBA" id="ARBA00022741"/>
    </source>
</evidence>
<dbReference type="InterPro" id="IPR008229">
    <property type="entry name" value="CCA-adding_arc"/>
</dbReference>
<dbReference type="GO" id="GO:0005524">
    <property type="term" value="F:ATP binding"/>
    <property type="evidence" value="ECO:0007669"/>
    <property type="project" value="UniProtKB-UniRule"/>
</dbReference>
<dbReference type="GO" id="GO:0160016">
    <property type="term" value="F:CCACCA tRNA nucleotidyltransferase activity"/>
    <property type="evidence" value="ECO:0007669"/>
    <property type="project" value="RHEA"/>
</dbReference>
<comment type="miscellaneous">
    <text evidence="4">A single active site specifically recognizes both ATP and CTP and is responsible for their addition.</text>
</comment>
<evidence type="ECO:0000259" key="6">
    <source>
        <dbReference type="Pfam" id="PF09249"/>
    </source>
</evidence>
<dbReference type="Pfam" id="PF09249">
    <property type="entry name" value="tRNA_NucTransf2"/>
    <property type="match status" value="1"/>
</dbReference>
<dbReference type="Gene3D" id="3.30.460.10">
    <property type="entry name" value="Beta Polymerase, domain 2"/>
    <property type="match status" value="1"/>
</dbReference>
<dbReference type="SUPFAM" id="SSF81301">
    <property type="entry name" value="Nucleotidyltransferase"/>
    <property type="match status" value="1"/>
</dbReference>
<organism evidence="8 9">
    <name type="scientific">Candidatus Methanodesulfokora washburnensis</name>
    <dbReference type="NCBI Taxonomy" id="2478471"/>
    <lineage>
        <taxon>Archaea</taxon>
        <taxon>Thermoproteota</taxon>
        <taxon>Candidatus Korarchaeia</taxon>
        <taxon>Candidatus Korarchaeia incertae sedis</taxon>
        <taxon>Candidatus Methanodesulfokora</taxon>
    </lineage>
</organism>
<keyword evidence="3 4" id="KW-0067">ATP-binding</keyword>
<keyword evidence="2 4" id="KW-0547">Nucleotide-binding</keyword>
<dbReference type="InterPro" id="IPR002934">
    <property type="entry name" value="Polymerase_NTP_transf_dom"/>
</dbReference>
<dbReference type="PANTHER" id="PTHR39643:SF1">
    <property type="entry name" value="CCA-ADDING ENZYME"/>
    <property type="match status" value="1"/>
</dbReference>
<reference evidence="8 9" key="1">
    <citation type="submission" date="2018-10" db="EMBL/GenBank/DDBJ databases">
        <title>Co-occurring genomic capacity for anaerobic methane metabolism and dissimilatory sulfite reduction discovered in the Korarchaeota.</title>
        <authorList>
            <person name="Mckay L.J."/>
            <person name="Dlakic M."/>
            <person name="Fields M.W."/>
            <person name="Delmont T.O."/>
            <person name="Eren A.M."/>
            <person name="Jay Z.J."/>
            <person name="Klingelsmith K.B."/>
            <person name="Rusch D.B."/>
            <person name="Inskeep W.P."/>
        </authorList>
    </citation>
    <scope>NUCLEOTIDE SEQUENCE [LARGE SCALE GENOMIC DNA]</scope>
    <source>
        <strain evidence="8 9">MDKW</strain>
    </source>
</reference>
<dbReference type="EC" id="2.7.7.72" evidence="4"/>
<keyword evidence="4" id="KW-0819">tRNA processing</keyword>
<keyword evidence="1 4" id="KW-0808">Transferase</keyword>
<dbReference type="GO" id="GO:0000049">
    <property type="term" value="F:tRNA binding"/>
    <property type="evidence" value="ECO:0007669"/>
    <property type="project" value="UniProtKB-UniRule"/>
</dbReference>
<comment type="similarity">
    <text evidence="4">Belongs to the tRNA nucleotidyltransferase/poly(A) polymerase family. Archaeal CCA-adding enzyme subfamily.</text>
</comment>
<evidence type="ECO:0000313" key="9">
    <source>
        <dbReference type="Proteomes" id="UP000277582"/>
    </source>
</evidence>
<feature type="binding site" evidence="4">
    <location>
        <position position="162"/>
    </location>
    <ligand>
        <name>CTP</name>
        <dbReference type="ChEBI" id="CHEBI:37563"/>
    </ligand>
</feature>